<gene>
    <name evidence="2" type="ORF">BG006_005770</name>
</gene>
<name>A0A9P5VM35_9FUNG</name>
<comment type="caution">
    <text evidence="2">The sequence shown here is derived from an EMBL/GenBank/DDBJ whole genome shotgun (WGS) entry which is preliminary data.</text>
</comment>
<reference evidence="2" key="1">
    <citation type="journal article" date="2020" name="Fungal Divers.">
        <title>Resolving the Mortierellaceae phylogeny through synthesis of multi-gene phylogenetics and phylogenomics.</title>
        <authorList>
            <person name="Vandepol N."/>
            <person name="Liber J."/>
            <person name="Desiro A."/>
            <person name="Na H."/>
            <person name="Kennedy M."/>
            <person name="Barry K."/>
            <person name="Grigoriev I.V."/>
            <person name="Miller A.N."/>
            <person name="O'Donnell K."/>
            <person name="Stajich J.E."/>
            <person name="Bonito G."/>
        </authorList>
    </citation>
    <scope>NUCLEOTIDE SEQUENCE</scope>
    <source>
        <strain evidence="2">NVP1</strain>
    </source>
</reference>
<evidence type="ECO:0000313" key="3">
    <source>
        <dbReference type="Proteomes" id="UP000696485"/>
    </source>
</evidence>
<dbReference type="EMBL" id="JAAAUY010000328">
    <property type="protein sequence ID" value="KAF9331347.1"/>
    <property type="molecule type" value="Genomic_DNA"/>
</dbReference>
<evidence type="ECO:0000256" key="1">
    <source>
        <dbReference type="SAM" id="MobiDB-lite"/>
    </source>
</evidence>
<dbReference type="Proteomes" id="UP000696485">
    <property type="component" value="Unassembled WGS sequence"/>
</dbReference>
<proteinExistence type="predicted"/>
<accession>A0A9P5VM35</accession>
<feature type="non-terminal residue" evidence="2">
    <location>
        <position position="1"/>
    </location>
</feature>
<sequence>MALQTNDIYSVALADNEWSQILKENSEAQDLLSNAIAHHEQYREDPKRTTVSHLHHKSDNYAKPTDGGTYDDPVQYSEGDNSSDEGNAPGDGKPAPKKAGRKPLTTEPTNKRK</sequence>
<feature type="compositionally biased region" description="Basic and acidic residues" evidence="1">
    <location>
        <begin position="37"/>
        <end position="48"/>
    </location>
</feature>
<dbReference type="AlphaFoldDB" id="A0A9P5VM35"/>
<keyword evidence="3" id="KW-1185">Reference proteome</keyword>
<evidence type="ECO:0000313" key="2">
    <source>
        <dbReference type="EMBL" id="KAF9331347.1"/>
    </source>
</evidence>
<protein>
    <submittedName>
        <fullName evidence="2">Uncharacterized protein</fullName>
    </submittedName>
</protein>
<organism evidence="2 3">
    <name type="scientific">Podila minutissima</name>
    <dbReference type="NCBI Taxonomy" id="64525"/>
    <lineage>
        <taxon>Eukaryota</taxon>
        <taxon>Fungi</taxon>
        <taxon>Fungi incertae sedis</taxon>
        <taxon>Mucoromycota</taxon>
        <taxon>Mortierellomycotina</taxon>
        <taxon>Mortierellomycetes</taxon>
        <taxon>Mortierellales</taxon>
        <taxon>Mortierellaceae</taxon>
        <taxon>Podila</taxon>
    </lineage>
</organism>
<feature type="region of interest" description="Disordered" evidence="1">
    <location>
        <begin position="34"/>
        <end position="113"/>
    </location>
</feature>